<gene>
    <name evidence="4" type="ORF">SAMN05661077_0931</name>
</gene>
<reference evidence="5" key="1">
    <citation type="submission" date="2016-10" db="EMBL/GenBank/DDBJ databases">
        <authorList>
            <person name="Varghese N."/>
        </authorList>
    </citation>
    <scope>NUCLEOTIDE SEQUENCE [LARGE SCALE GENOMIC DNA]</scope>
    <source>
        <strain evidence="5">HL 19</strain>
    </source>
</reference>
<accession>A0A0P9ELU8</accession>
<dbReference type="RefSeq" id="WP_054966565.1">
    <property type="nucleotide sequence ID" value="NZ_FMUN01000002.1"/>
</dbReference>
<name>A0A0P9ELU8_9GAMM</name>
<dbReference type="CDD" id="cd03801">
    <property type="entry name" value="GT4_PimA-like"/>
    <property type="match status" value="1"/>
</dbReference>
<evidence type="ECO:0000259" key="3">
    <source>
        <dbReference type="Pfam" id="PF13579"/>
    </source>
</evidence>
<evidence type="ECO:0000313" key="5">
    <source>
        <dbReference type="Proteomes" id="UP000183104"/>
    </source>
</evidence>
<sequence>MAEGPKVLFLTKYARKGASSRYRTFQFLPYLEAAGFRCTVSPLFDDSYLAHKYSSGRARWRDVVGAFGGRLRAILGSRRFDLVVIEKELLPYSPALLERLLGWAGVPYVVDYDDALFHQYDRHPRPWVRWLLGRKIARVMRGAALVTAGNEYLAGYARRAGAPRVEVLPTVVDLDRYPAPAGPGGNAVFTIGWIGSPTTAQYLEKIAPALARVCADGQARVRLIGSGKVDLPGVPHEVIPWREGEEAEQLRAMDVGIMPLPDTPWERGKCGFKLIQYMACGLPVVASPVGVNADIVEDGINGYLAGDEEAWVAALNRLKGEPERRQEFGKAGRSKVEGEYSLEVTAPRFARLLWEQCSDSP</sequence>
<dbReference type="Gene3D" id="3.40.50.2000">
    <property type="entry name" value="Glycogen Phosphorylase B"/>
    <property type="match status" value="2"/>
</dbReference>
<dbReference type="PANTHER" id="PTHR12526">
    <property type="entry name" value="GLYCOSYLTRANSFERASE"/>
    <property type="match status" value="1"/>
</dbReference>
<dbReference type="InterPro" id="IPR028098">
    <property type="entry name" value="Glyco_trans_4-like_N"/>
</dbReference>
<dbReference type="Proteomes" id="UP000183104">
    <property type="component" value="Unassembled WGS sequence"/>
</dbReference>
<evidence type="ECO:0000256" key="1">
    <source>
        <dbReference type="ARBA" id="ARBA00022676"/>
    </source>
</evidence>
<dbReference type="AlphaFoldDB" id="A0A0P9ELU8"/>
<dbReference type="Pfam" id="PF13579">
    <property type="entry name" value="Glyco_trans_4_4"/>
    <property type="match status" value="1"/>
</dbReference>
<dbReference type="Pfam" id="PF13692">
    <property type="entry name" value="Glyco_trans_1_4"/>
    <property type="match status" value="1"/>
</dbReference>
<dbReference type="OrthoDB" id="9815351at2"/>
<keyword evidence="2 4" id="KW-0808">Transferase</keyword>
<evidence type="ECO:0000313" key="4">
    <source>
        <dbReference type="EMBL" id="SCX98316.1"/>
    </source>
</evidence>
<dbReference type="STRING" id="381306.AN478_10530"/>
<keyword evidence="5" id="KW-1185">Reference proteome</keyword>
<dbReference type="SUPFAM" id="SSF53756">
    <property type="entry name" value="UDP-Glycosyltransferase/glycogen phosphorylase"/>
    <property type="match status" value="1"/>
</dbReference>
<proteinExistence type="predicted"/>
<organism evidence="4 5">
    <name type="scientific">Thiohalorhabdus denitrificans</name>
    <dbReference type="NCBI Taxonomy" id="381306"/>
    <lineage>
        <taxon>Bacteria</taxon>
        <taxon>Pseudomonadati</taxon>
        <taxon>Pseudomonadota</taxon>
        <taxon>Gammaproteobacteria</taxon>
        <taxon>Thiohalorhabdales</taxon>
        <taxon>Thiohalorhabdaceae</taxon>
        <taxon>Thiohalorhabdus</taxon>
    </lineage>
</organism>
<protein>
    <submittedName>
        <fullName evidence="4">Glycosyltransferase involved in cell wall bisynthesis</fullName>
    </submittedName>
</protein>
<dbReference type="EMBL" id="FMUN01000002">
    <property type="protein sequence ID" value="SCX98316.1"/>
    <property type="molecule type" value="Genomic_DNA"/>
</dbReference>
<dbReference type="PANTHER" id="PTHR12526:SF510">
    <property type="entry name" value="D-INOSITOL 3-PHOSPHATE GLYCOSYLTRANSFERASE"/>
    <property type="match status" value="1"/>
</dbReference>
<keyword evidence="1" id="KW-0328">Glycosyltransferase</keyword>
<feature type="domain" description="Glycosyltransferase subfamily 4-like N-terminal" evidence="3">
    <location>
        <begin position="55"/>
        <end position="169"/>
    </location>
</feature>
<dbReference type="PATRIC" id="fig|381306.5.peg.859"/>
<evidence type="ECO:0000256" key="2">
    <source>
        <dbReference type="ARBA" id="ARBA00022679"/>
    </source>
</evidence>
<dbReference type="GO" id="GO:0016757">
    <property type="term" value="F:glycosyltransferase activity"/>
    <property type="evidence" value="ECO:0007669"/>
    <property type="project" value="UniProtKB-KW"/>
</dbReference>